<dbReference type="Gene3D" id="3.40.640.10">
    <property type="entry name" value="Type I PLP-dependent aspartate aminotransferase-like (Major domain)"/>
    <property type="match status" value="1"/>
</dbReference>
<dbReference type="CDD" id="cd00609">
    <property type="entry name" value="AAT_like"/>
    <property type="match status" value="1"/>
</dbReference>
<dbReference type="InterPro" id="IPR036388">
    <property type="entry name" value="WH-like_DNA-bd_sf"/>
</dbReference>
<name>A0A7Y9GGV8_9ACTN</name>
<dbReference type="SUPFAM" id="SSF46785">
    <property type="entry name" value="Winged helix' DNA-binding domain"/>
    <property type="match status" value="1"/>
</dbReference>
<keyword evidence="7" id="KW-0808">Transferase</keyword>
<dbReference type="PANTHER" id="PTHR46577">
    <property type="entry name" value="HTH-TYPE TRANSCRIPTIONAL REGULATORY PROTEIN GABR"/>
    <property type="match status" value="1"/>
</dbReference>
<evidence type="ECO:0000259" key="6">
    <source>
        <dbReference type="PROSITE" id="PS50949"/>
    </source>
</evidence>
<evidence type="ECO:0000256" key="1">
    <source>
        <dbReference type="ARBA" id="ARBA00005384"/>
    </source>
</evidence>
<keyword evidence="4" id="KW-0238">DNA-binding</keyword>
<dbReference type="Gene3D" id="1.10.10.10">
    <property type="entry name" value="Winged helix-like DNA-binding domain superfamily/Winged helix DNA-binding domain"/>
    <property type="match status" value="1"/>
</dbReference>
<proteinExistence type="inferred from homology"/>
<dbReference type="AlphaFoldDB" id="A0A7Y9GGV8"/>
<organism evidence="7 8">
    <name type="scientific">Actinomadura citrea</name>
    <dbReference type="NCBI Taxonomy" id="46158"/>
    <lineage>
        <taxon>Bacteria</taxon>
        <taxon>Bacillati</taxon>
        <taxon>Actinomycetota</taxon>
        <taxon>Actinomycetes</taxon>
        <taxon>Streptosporangiales</taxon>
        <taxon>Thermomonosporaceae</taxon>
        <taxon>Actinomadura</taxon>
    </lineage>
</organism>
<evidence type="ECO:0000256" key="4">
    <source>
        <dbReference type="ARBA" id="ARBA00023125"/>
    </source>
</evidence>
<comment type="similarity">
    <text evidence="1">In the C-terminal section; belongs to the class-I pyridoxal-phosphate-dependent aminotransferase family.</text>
</comment>
<dbReference type="Pfam" id="PF00392">
    <property type="entry name" value="GntR"/>
    <property type="match status" value="1"/>
</dbReference>
<dbReference type="InterPro" id="IPR000524">
    <property type="entry name" value="Tscrpt_reg_HTH_GntR"/>
</dbReference>
<dbReference type="GO" id="GO:0008483">
    <property type="term" value="F:transaminase activity"/>
    <property type="evidence" value="ECO:0007669"/>
    <property type="project" value="UniProtKB-KW"/>
</dbReference>
<evidence type="ECO:0000256" key="3">
    <source>
        <dbReference type="ARBA" id="ARBA00023015"/>
    </source>
</evidence>
<dbReference type="CDD" id="cd07377">
    <property type="entry name" value="WHTH_GntR"/>
    <property type="match status" value="1"/>
</dbReference>
<dbReference type="InterPro" id="IPR004839">
    <property type="entry name" value="Aminotransferase_I/II_large"/>
</dbReference>
<dbReference type="PANTHER" id="PTHR46577:SF1">
    <property type="entry name" value="HTH-TYPE TRANSCRIPTIONAL REGULATORY PROTEIN GABR"/>
    <property type="match status" value="1"/>
</dbReference>
<dbReference type="Pfam" id="PF00155">
    <property type="entry name" value="Aminotran_1_2"/>
    <property type="match status" value="1"/>
</dbReference>
<reference evidence="7 8" key="1">
    <citation type="submission" date="2020-07" db="EMBL/GenBank/DDBJ databases">
        <title>Sequencing the genomes of 1000 actinobacteria strains.</title>
        <authorList>
            <person name="Klenk H.-P."/>
        </authorList>
    </citation>
    <scope>NUCLEOTIDE SEQUENCE [LARGE SCALE GENOMIC DNA]</scope>
    <source>
        <strain evidence="7 8">DSM 43461</strain>
    </source>
</reference>
<evidence type="ECO:0000256" key="5">
    <source>
        <dbReference type="ARBA" id="ARBA00023163"/>
    </source>
</evidence>
<dbReference type="EMBL" id="JACCBT010000001">
    <property type="protein sequence ID" value="NYE16273.1"/>
    <property type="molecule type" value="Genomic_DNA"/>
</dbReference>
<dbReference type="GO" id="GO:0003700">
    <property type="term" value="F:DNA-binding transcription factor activity"/>
    <property type="evidence" value="ECO:0007669"/>
    <property type="project" value="InterPro"/>
</dbReference>
<comment type="caution">
    <text evidence="7">The sequence shown here is derived from an EMBL/GenBank/DDBJ whole genome shotgun (WGS) entry which is preliminary data.</text>
</comment>
<gene>
    <name evidence="7" type="ORF">BJ999_006569</name>
</gene>
<dbReference type="InterPro" id="IPR015424">
    <property type="entry name" value="PyrdxlP-dep_Trfase"/>
</dbReference>
<dbReference type="InterPro" id="IPR051446">
    <property type="entry name" value="HTH_trans_reg/aminotransferase"/>
</dbReference>
<evidence type="ECO:0000256" key="2">
    <source>
        <dbReference type="ARBA" id="ARBA00022898"/>
    </source>
</evidence>
<keyword evidence="2" id="KW-0663">Pyridoxal phosphate</keyword>
<feature type="domain" description="HTH gntR-type" evidence="6">
    <location>
        <begin position="1"/>
        <end position="62"/>
    </location>
</feature>
<evidence type="ECO:0000313" key="7">
    <source>
        <dbReference type="EMBL" id="NYE16273.1"/>
    </source>
</evidence>
<dbReference type="InterPro" id="IPR015421">
    <property type="entry name" value="PyrdxlP-dep_Trfase_major"/>
</dbReference>
<keyword evidence="8" id="KW-1185">Reference proteome</keyword>
<accession>A0A7Y9GGV8</accession>
<dbReference type="GO" id="GO:0003677">
    <property type="term" value="F:DNA binding"/>
    <property type="evidence" value="ECO:0007669"/>
    <property type="project" value="UniProtKB-KW"/>
</dbReference>
<dbReference type="SUPFAM" id="SSF53383">
    <property type="entry name" value="PLP-dependent transferases"/>
    <property type="match status" value="1"/>
</dbReference>
<evidence type="ECO:0000313" key="8">
    <source>
        <dbReference type="Proteomes" id="UP000591272"/>
    </source>
</evidence>
<dbReference type="GO" id="GO:0030170">
    <property type="term" value="F:pyridoxal phosphate binding"/>
    <property type="evidence" value="ECO:0007669"/>
    <property type="project" value="InterPro"/>
</dbReference>
<dbReference type="PRINTS" id="PR00035">
    <property type="entry name" value="HTHGNTR"/>
</dbReference>
<keyword evidence="5" id="KW-0804">Transcription</keyword>
<dbReference type="SMART" id="SM00345">
    <property type="entry name" value="HTH_GNTR"/>
    <property type="match status" value="1"/>
</dbReference>
<keyword evidence="3" id="KW-0805">Transcription regulation</keyword>
<dbReference type="Proteomes" id="UP000591272">
    <property type="component" value="Unassembled WGS sequence"/>
</dbReference>
<dbReference type="PROSITE" id="PS50949">
    <property type="entry name" value="HTH_GNTR"/>
    <property type="match status" value="1"/>
</dbReference>
<dbReference type="RefSeq" id="WP_218935338.1">
    <property type="nucleotide sequence ID" value="NZ_BMRD01000017.1"/>
</dbReference>
<dbReference type="InterPro" id="IPR036390">
    <property type="entry name" value="WH_DNA-bd_sf"/>
</dbReference>
<protein>
    <submittedName>
        <fullName evidence="7">GntR family transcriptional regulator/MocR family aminotransferase</fullName>
    </submittedName>
</protein>
<keyword evidence="7" id="KW-0032">Aminotransferase</keyword>
<sequence length="467" mass="51442">MRRGLEEAILAGRFEDGRLPSSRELAVELGVSRNTVNQAYQELVTDGFVIAQARSGYVVNDEMAVRPAARPAVPAAPRWLDRLAPPPGFAELPHIRKPVDWDGYRYPFVTGHLPPETFPERAWLRCLKEALRPEHRRHSLQDGIDADDPLLVEMICKQILAGRGVAATPDRVLVTIGSQQALHLVATALVRTGTRVLVENPGYPDARHILARAGARLVAGEVDDSGLIVDERLLDVGMVVTTPTHHYPSNVTMNGRRRQRLVALAHERNIVVVEDDYDSELRFVGRASPALASLGPDAVVYLGSFSKFLAPGLRLGFVHGPPALIEHLRDLRRYTVRHPSGHQQRALGLLIASGEYRRGVRHLRDALRLRWEEVVGAVRRHLPDWAMRPRAGGVSVWIGGPYGLDTRELAARVASRGVLIEPGDTFFFAPPVPRHWIKLGFGAIDPARIDAGIALLAAEADRMASGT</sequence>